<dbReference type="EMBL" id="CAEY01001362">
    <property type="status" value="NOT_ANNOTATED_CDS"/>
    <property type="molecule type" value="Genomic_DNA"/>
</dbReference>
<evidence type="ECO:0000313" key="3">
    <source>
        <dbReference type="Proteomes" id="UP000015104"/>
    </source>
</evidence>
<keyword evidence="3" id="KW-1185">Reference proteome</keyword>
<dbReference type="EnsemblMetazoa" id="tetur04g04830.1">
    <property type="protein sequence ID" value="tetur04g04830.1"/>
    <property type="gene ID" value="tetur04g04830"/>
</dbReference>
<accession>T1K2F4</accession>
<reference evidence="2" key="2">
    <citation type="submission" date="2015-06" db="UniProtKB">
        <authorList>
            <consortium name="EnsemblMetazoa"/>
        </authorList>
    </citation>
    <scope>IDENTIFICATION</scope>
</reference>
<reference evidence="3" key="1">
    <citation type="submission" date="2011-08" db="EMBL/GenBank/DDBJ databases">
        <authorList>
            <person name="Rombauts S."/>
        </authorList>
    </citation>
    <scope>NUCLEOTIDE SEQUENCE</scope>
    <source>
        <strain evidence="3">London</strain>
    </source>
</reference>
<dbReference type="Proteomes" id="UP000015104">
    <property type="component" value="Unassembled WGS sequence"/>
</dbReference>
<dbReference type="AlphaFoldDB" id="T1K2F4"/>
<dbReference type="HOGENOM" id="CLU_2625147_0_0_1"/>
<protein>
    <submittedName>
        <fullName evidence="2">Uncharacterized protein</fullName>
    </submittedName>
</protein>
<sequence>MRIKDEDEFDANTNYNDNDGGDKQRSKRLYRANKIVKMCRKLLLLRLFRKITGFFGRNVSLDHHVDDDDDDHHLLPTS</sequence>
<evidence type="ECO:0000313" key="2">
    <source>
        <dbReference type="EnsemblMetazoa" id="tetur04g04830.1"/>
    </source>
</evidence>
<evidence type="ECO:0000256" key="1">
    <source>
        <dbReference type="SAM" id="MobiDB-lite"/>
    </source>
</evidence>
<organism evidence="2 3">
    <name type="scientific">Tetranychus urticae</name>
    <name type="common">Two-spotted spider mite</name>
    <dbReference type="NCBI Taxonomy" id="32264"/>
    <lineage>
        <taxon>Eukaryota</taxon>
        <taxon>Metazoa</taxon>
        <taxon>Ecdysozoa</taxon>
        <taxon>Arthropoda</taxon>
        <taxon>Chelicerata</taxon>
        <taxon>Arachnida</taxon>
        <taxon>Acari</taxon>
        <taxon>Acariformes</taxon>
        <taxon>Trombidiformes</taxon>
        <taxon>Prostigmata</taxon>
        <taxon>Eleutherengona</taxon>
        <taxon>Raphignathae</taxon>
        <taxon>Tetranychoidea</taxon>
        <taxon>Tetranychidae</taxon>
        <taxon>Tetranychus</taxon>
    </lineage>
</organism>
<feature type="region of interest" description="Disordered" evidence="1">
    <location>
        <begin position="1"/>
        <end position="24"/>
    </location>
</feature>
<proteinExistence type="predicted"/>
<feature type="compositionally biased region" description="Acidic residues" evidence="1">
    <location>
        <begin position="1"/>
        <end position="10"/>
    </location>
</feature>
<name>T1K2F4_TETUR</name>